<organism evidence="7 8">
    <name type="scientific">Verticillium longisporum</name>
    <name type="common">Verticillium dahliae var. longisporum</name>
    <dbReference type="NCBI Taxonomy" id="100787"/>
    <lineage>
        <taxon>Eukaryota</taxon>
        <taxon>Fungi</taxon>
        <taxon>Dikarya</taxon>
        <taxon>Ascomycota</taxon>
        <taxon>Pezizomycotina</taxon>
        <taxon>Sordariomycetes</taxon>
        <taxon>Hypocreomycetidae</taxon>
        <taxon>Glomerellales</taxon>
        <taxon>Plectosphaerellaceae</taxon>
        <taxon>Verticillium</taxon>
    </lineage>
</organism>
<evidence type="ECO:0000313" key="6">
    <source>
        <dbReference type="EMBL" id="CRK23190.1"/>
    </source>
</evidence>
<dbReference type="STRING" id="100787.A0A0G4LQN5"/>
<name>A0A0G4LQN5_VERLO</name>
<evidence type="ECO:0000259" key="5">
    <source>
        <dbReference type="Pfam" id="PF17667"/>
    </source>
</evidence>
<dbReference type="InterPro" id="IPR008266">
    <property type="entry name" value="Tyr_kinase_AS"/>
</dbReference>
<dbReference type="Proteomes" id="UP000044602">
    <property type="component" value="Unassembled WGS sequence"/>
</dbReference>
<evidence type="ECO:0000256" key="3">
    <source>
        <dbReference type="ARBA" id="ARBA00048679"/>
    </source>
</evidence>
<evidence type="ECO:0000313" key="7">
    <source>
        <dbReference type="EMBL" id="CRK24332.1"/>
    </source>
</evidence>
<reference evidence="8 9" key="1">
    <citation type="submission" date="2015-05" db="EMBL/GenBank/DDBJ databases">
        <authorList>
            <person name="Fogelqvist Johan"/>
        </authorList>
    </citation>
    <scope>NUCLEOTIDE SEQUENCE [LARGE SCALE GENOMIC DNA]</scope>
    <source>
        <strain evidence="7">VL1</strain>
        <strain evidence="6">VL2</strain>
    </source>
</reference>
<evidence type="ECO:0000313" key="9">
    <source>
        <dbReference type="Proteomes" id="UP000045706"/>
    </source>
</evidence>
<dbReference type="Proteomes" id="UP000045706">
    <property type="component" value="Unassembled WGS sequence"/>
</dbReference>
<dbReference type="EMBL" id="CVQI01014446">
    <property type="protein sequence ID" value="CRK23190.1"/>
    <property type="molecule type" value="Genomic_DNA"/>
</dbReference>
<dbReference type="PANTHER" id="PTHR38248:SF2">
    <property type="entry name" value="FUNK1 11"/>
    <property type="match status" value="1"/>
</dbReference>
<dbReference type="AlphaFoldDB" id="A0A0G4LQN5"/>
<dbReference type="PROSITE" id="PS00109">
    <property type="entry name" value="PROTEIN_KINASE_TYR"/>
    <property type="match status" value="1"/>
</dbReference>
<dbReference type="Pfam" id="PF17667">
    <property type="entry name" value="Pkinase_fungal"/>
    <property type="match status" value="1"/>
</dbReference>
<comment type="catalytic activity">
    <reaction evidence="2">
        <text>L-threonyl-[protein] + ATP = O-phospho-L-threonyl-[protein] + ADP + H(+)</text>
        <dbReference type="Rhea" id="RHEA:46608"/>
        <dbReference type="Rhea" id="RHEA-COMP:11060"/>
        <dbReference type="Rhea" id="RHEA-COMP:11605"/>
        <dbReference type="ChEBI" id="CHEBI:15378"/>
        <dbReference type="ChEBI" id="CHEBI:30013"/>
        <dbReference type="ChEBI" id="CHEBI:30616"/>
        <dbReference type="ChEBI" id="CHEBI:61977"/>
        <dbReference type="ChEBI" id="CHEBI:456216"/>
        <dbReference type="EC" id="2.7.11.1"/>
    </reaction>
</comment>
<proteinExistence type="predicted"/>
<dbReference type="SUPFAM" id="SSF56112">
    <property type="entry name" value="Protein kinase-like (PK-like)"/>
    <property type="match status" value="1"/>
</dbReference>
<sequence>MADRPWPQIIQKNPIGKGLEAFDASFKSICANRSIPAHPAALEKLDHDELQNIALVLLSTLQILPAARQLRSKTSGKHIFSDLLTLNAAIVSDDYNFDRIRPLLSSALTDNLDDALLWDHVCNAVAESTPPPRSIASSLQQTPWLRNTSGFANSSEHRKYVDVVLREELGTMYVGLPGFHKAFFGRVVDLDTASRSIFQKCEEGSNPLFRGGWSGWPNDANQDSVLSWFADISEKLAAFAESFRPTLAHRRPLAQPNKPIQGSTAERKLDIGFVNDPQARSDSRCRWSQILVPGELKSNPSADIASKAWLDLGRYAREVLTAQDTRRFVLGFTICGSLMRIWMFDRLGGIASEQFDINHDGLQFVSTVLGFLWMDEEDLGFDPSITAEDGKRVINITRNGKAERLVIEKLMKRAPCIAGRATTCWKAHREEDSQIKLVVKDSWQYPERDEEGELLKEAASKGVINVARHYHHENVVVRGEVDDIRGNVRRGLNVTEARNYRPERSVISGSISTTGPRRTGRSSTVGVKRSSSQTGAPVPPGKRSCSASPTKTSNDAIPNRIHRRVILRDYGTAIYKASSRSVLLAALEGCVEGHESLHKAGLLHRDISIGNLMINEDNTKSSWPSFLIDLDLAIKEQRDGASGARGKTGTRAFMAIGALLGEQHSFMHDLESFFWVLFWICIHYNGPDESRVVPRFDKWNFVDPEELAGMKLGVVAKEAIFMKTITDNVTPYYEPLIPLLNGLRTTVFPRDKPWEQEDERLYSQIRERFREQRQDLE</sequence>
<evidence type="ECO:0000313" key="8">
    <source>
        <dbReference type="Proteomes" id="UP000044602"/>
    </source>
</evidence>
<gene>
    <name evidence="7" type="ORF">BN1708_013918</name>
    <name evidence="6" type="ORF">BN1723_002948</name>
</gene>
<evidence type="ECO:0000256" key="2">
    <source>
        <dbReference type="ARBA" id="ARBA00047899"/>
    </source>
</evidence>
<feature type="region of interest" description="Disordered" evidence="4">
    <location>
        <begin position="505"/>
        <end position="555"/>
    </location>
</feature>
<feature type="compositionally biased region" description="Polar residues" evidence="4">
    <location>
        <begin position="545"/>
        <end position="555"/>
    </location>
</feature>
<dbReference type="Gene3D" id="1.10.510.10">
    <property type="entry name" value="Transferase(Phosphotransferase) domain 1"/>
    <property type="match status" value="1"/>
</dbReference>
<dbReference type="EMBL" id="CVQH01017113">
    <property type="protein sequence ID" value="CRK24332.1"/>
    <property type="molecule type" value="Genomic_DNA"/>
</dbReference>
<feature type="compositionally biased region" description="Low complexity" evidence="4">
    <location>
        <begin position="508"/>
        <end position="526"/>
    </location>
</feature>
<dbReference type="EC" id="2.7.11.1" evidence="1"/>
<evidence type="ECO:0000256" key="4">
    <source>
        <dbReference type="SAM" id="MobiDB-lite"/>
    </source>
</evidence>
<dbReference type="InterPro" id="IPR011009">
    <property type="entry name" value="Kinase-like_dom_sf"/>
</dbReference>
<dbReference type="InterPro" id="IPR040976">
    <property type="entry name" value="Pkinase_fungal"/>
</dbReference>
<dbReference type="GO" id="GO:0004674">
    <property type="term" value="F:protein serine/threonine kinase activity"/>
    <property type="evidence" value="ECO:0007669"/>
    <property type="project" value="UniProtKB-EC"/>
</dbReference>
<protein>
    <recommendedName>
        <fullName evidence="1">non-specific serine/threonine protein kinase</fullName>
        <ecNumber evidence="1">2.7.11.1</ecNumber>
    </recommendedName>
</protein>
<accession>A0A0G4LQN5</accession>
<keyword evidence="8" id="KW-1185">Reference proteome</keyword>
<comment type="catalytic activity">
    <reaction evidence="3">
        <text>L-seryl-[protein] + ATP = O-phospho-L-seryl-[protein] + ADP + H(+)</text>
        <dbReference type="Rhea" id="RHEA:17989"/>
        <dbReference type="Rhea" id="RHEA-COMP:9863"/>
        <dbReference type="Rhea" id="RHEA-COMP:11604"/>
        <dbReference type="ChEBI" id="CHEBI:15378"/>
        <dbReference type="ChEBI" id="CHEBI:29999"/>
        <dbReference type="ChEBI" id="CHEBI:30616"/>
        <dbReference type="ChEBI" id="CHEBI:83421"/>
        <dbReference type="ChEBI" id="CHEBI:456216"/>
        <dbReference type="EC" id="2.7.11.1"/>
    </reaction>
</comment>
<feature type="domain" description="Fungal-type protein kinase" evidence="5">
    <location>
        <begin position="268"/>
        <end position="681"/>
    </location>
</feature>
<evidence type="ECO:0000256" key="1">
    <source>
        <dbReference type="ARBA" id="ARBA00012513"/>
    </source>
</evidence>
<dbReference type="PANTHER" id="PTHR38248">
    <property type="entry name" value="FUNK1 6"/>
    <property type="match status" value="1"/>
</dbReference>